<reference evidence="2" key="1">
    <citation type="journal article" date="2012" name="J. Bacteriol.">
        <title>Genome Sequence of Micromonospora lupini Lupac 08, Isolated from Root Nodules of Lupinus angustifolius.</title>
        <authorList>
            <person name="Alonso-Vega P."/>
            <person name="Normand P."/>
            <person name="Bacigalupe R."/>
            <person name="Pujic P."/>
            <person name="Lajus A."/>
            <person name="Vallenet D."/>
            <person name="Carro L."/>
            <person name="Coll P."/>
            <person name="Trujillo M.E."/>
        </authorList>
    </citation>
    <scope>NUCLEOTIDE SEQUENCE [LARGE SCALE GENOMIC DNA]</scope>
    <source>
        <strain evidence="2">Lupac 08</strain>
    </source>
</reference>
<name>I0LCI4_9ACTN</name>
<proteinExistence type="predicted"/>
<dbReference type="RefSeq" id="WP_007465515.1">
    <property type="nucleotide sequence ID" value="NZ_HF570108.1"/>
</dbReference>
<dbReference type="AlphaFoldDB" id="I0LCI4"/>
<dbReference type="OrthoDB" id="3199600at2"/>
<accession>I0LCI4</accession>
<keyword evidence="1" id="KW-0808">Transferase</keyword>
<dbReference type="Gene3D" id="3.40.50.300">
    <property type="entry name" value="P-loop containing nucleotide triphosphate hydrolases"/>
    <property type="match status" value="1"/>
</dbReference>
<evidence type="ECO:0000313" key="2">
    <source>
        <dbReference type="Proteomes" id="UP000003448"/>
    </source>
</evidence>
<dbReference type="PANTHER" id="PTHR37816">
    <property type="entry name" value="YALI0E33011P"/>
    <property type="match status" value="1"/>
</dbReference>
<dbReference type="eggNOG" id="COG0563">
    <property type="taxonomic scope" value="Bacteria"/>
</dbReference>
<dbReference type="EMBL" id="CAIE01000042">
    <property type="protein sequence ID" value="CCH21531.1"/>
    <property type="molecule type" value="Genomic_DNA"/>
</dbReference>
<dbReference type="Proteomes" id="UP000003448">
    <property type="component" value="Unassembled WGS sequence"/>
</dbReference>
<dbReference type="InterPro" id="IPR027417">
    <property type="entry name" value="P-loop_NTPase"/>
</dbReference>
<dbReference type="InterPro" id="IPR052922">
    <property type="entry name" value="Cytidylate_Kinase-2"/>
</dbReference>
<keyword evidence="1" id="KW-0418">Kinase</keyword>
<dbReference type="SUPFAM" id="SSF52540">
    <property type="entry name" value="P-loop containing nucleoside triphosphate hydrolases"/>
    <property type="match status" value="1"/>
</dbReference>
<gene>
    <name evidence="1" type="ORF">MILUP08_46430</name>
</gene>
<dbReference type="GO" id="GO:0016301">
    <property type="term" value="F:kinase activity"/>
    <property type="evidence" value="ECO:0007669"/>
    <property type="project" value="UniProtKB-KW"/>
</dbReference>
<organism evidence="1 2">
    <name type="scientific">Micromonospora lupini str. Lupac 08</name>
    <dbReference type="NCBI Taxonomy" id="1150864"/>
    <lineage>
        <taxon>Bacteria</taxon>
        <taxon>Bacillati</taxon>
        <taxon>Actinomycetota</taxon>
        <taxon>Actinomycetes</taxon>
        <taxon>Micromonosporales</taxon>
        <taxon>Micromonosporaceae</taxon>
        <taxon>Micromonospora</taxon>
    </lineage>
</organism>
<dbReference type="STRING" id="1150864.MILUP08_46430"/>
<evidence type="ECO:0000313" key="1">
    <source>
        <dbReference type="EMBL" id="CCH21531.1"/>
    </source>
</evidence>
<protein>
    <submittedName>
        <fullName evidence="1">Putative adenylate kinase</fullName>
    </submittedName>
</protein>
<keyword evidence="2" id="KW-1185">Reference proteome</keyword>
<sequence length="192" mass="21907">MPHLDAADPLPRRPRRVLVAGTSGAGKTTLASRIATSLQAPHVEIDGLFHGPSWTRRPSFEDDVRLFAAGPSWVTEWQYSAVRDHLADLADLVVWLDLSKITVMRQVVRRTVVRRLRRQRLWNGNVEPPLWTVLTDPEHIVRWAWNTHPRTAARIEALAARRPDLPVVRLRSHAAADRWLRGPLKQARCNVE</sequence>
<dbReference type="PANTHER" id="PTHR37816:SF1">
    <property type="entry name" value="TOXIN"/>
    <property type="match status" value="1"/>
</dbReference>
<comment type="caution">
    <text evidence="1">The sequence shown here is derived from an EMBL/GenBank/DDBJ whole genome shotgun (WGS) entry which is preliminary data.</text>
</comment>